<dbReference type="InterPro" id="IPR012349">
    <property type="entry name" value="Split_barrel_FMN-bd"/>
</dbReference>
<dbReference type="PANTHER" id="PTHR30466">
    <property type="entry name" value="FLAVIN REDUCTASE"/>
    <property type="match status" value="1"/>
</dbReference>
<proteinExistence type="inferred from homology"/>
<organism evidence="4 5">
    <name type="scientific">Streptomyces albus (strain ATCC 21838 / DSM 41398 / FERM P-419 / JCM 4703 / NBRC 107858)</name>
    <dbReference type="NCBI Taxonomy" id="1081613"/>
    <lineage>
        <taxon>Bacteria</taxon>
        <taxon>Bacillati</taxon>
        <taxon>Actinomycetota</taxon>
        <taxon>Actinomycetes</taxon>
        <taxon>Kitasatosporales</taxon>
        <taxon>Streptomycetaceae</taxon>
        <taxon>Streptomyces</taxon>
    </lineage>
</organism>
<dbReference type="Pfam" id="PF01613">
    <property type="entry name" value="Flavin_Reduct"/>
    <property type="match status" value="1"/>
</dbReference>
<reference evidence="4 5" key="1">
    <citation type="submission" date="2015-01" db="EMBL/GenBank/DDBJ databases">
        <title>Enhanced salinomycin production by adjusting the supply of polyketide extender units in Streptomyce albus DSM 41398.</title>
        <authorList>
            <person name="Lu C."/>
        </authorList>
    </citation>
    <scope>NUCLEOTIDE SEQUENCE [LARGE SCALE GENOMIC DNA]</scope>
    <source>
        <strain evidence="5">ATCC 21838 / DSM 41398 / FERM P-419 / JCM 4703 / NBRC 107858</strain>
    </source>
</reference>
<evidence type="ECO:0000256" key="2">
    <source>
        <dbReference type="ARBA" id="ARBA00023002"/>
    </source>
</evidence>
<name>A0A0B5EM99_STRA4</name>
<dbReference type="Proteomes" id="UP000031523">
    <property type="component" value="Chromosome"/>
</dbReference>
<evidence type="ECO:0000313" key="4">
    <source>
        <dbReference type="EMBL" id="AJE80480.1"/>
    </source>
</evidence>
<accession>A0A0B5EM99</accession>
<dbReference type="GO" id="GO:0042602">
    <property type="term" value="F:riboflavin reductase (NADPH) activity"/>
    <property type="evidence" value="ECO:0007669"/>
    <property type="project" value="TreeGrafter"/>
</dbReference>
<dbReference type="InterPro" id="IPR002563">
    <property type="entry name" value="Flavin_Rdtase-like_dom"/>
</dbReference>
<evidence type="ECO:0000256" key="1">
    <source>
        <dbReference type="ARBA" id="ARBA00008898"/>
    </source>
</evidence>
<dbReference type="KEGG" id="sals:SLNWT_0104"/>
<dbReference type="Gene3D" id="2.30.110.10">
    <property type="entry name" value="Electron Transport, Fmn-binding Protein, Chain A"/>
    <property type="match status" value="1"/>
</dbReference>
<dbReference type="PANTHER" id="PTHR30466:SF11">
    <property type="entry name" value="FLAVIN-DEPENDENT MONOOXYGENASE, REDUCTASE SUBUNIT HSAB"/>
    <property type="match status" value="1"/>
</dbReference>
<dbReference type="InterPro" id="IPR050268">
    <property type="entry name" value="NADH-dep_flavin_reductase"/>
</dbReference>
<keyword evidence="5" id="KW-1185">Reference proteome</keyword>
<keyword evidence="2" id="KW-0560">Oxidoreductase</keyword>
<sequence>MSLDLSATMRTFATGICVVTTFEEEQEGGRRRDDAVAVSSFVSVSLQPPLVSLALRRDSDILPTLLATGVWAVSILDVAGVDLAEALDGDRQDRARALSTCTASPGPLTGALVLDAPGWLECTLHDHHDTGDHTVVIGEVLATGGRRRRPPVVRVNGALLALSEA</sequence>
<protein>
    <submittedName>
        <fullName evidence="4">Oxidoreductase</fullName>
    </submittedName>
</protein>
<evidence type="ECO:0000313" key="5">
    <source>
        <dbReference type="Proteomes" id="UP000031523"/>
    </source>
</evidence>
<dbReference type="AlphaFoldDB" id="A0A0B5EM99"/>
<comment type="similarity">
    <text evidence="1">Belongs to the non-flavoprotein flavin reductase family.</text>
</comment>
<feature type="domain" description="Flavin reductase like" evidence="3">
    <location>
        <begin position="9"/>
        <end position="161"/>
    </location>
</feature>
<dbReference type="SMART" id="SM00903">
    <property type="entry name" value="Flavin_Reduct"/>
    <property type="match status" value="1"/>
</dbReference>
<gene>
    <name evidence="4" type="ORF">SLNWT_0104</name>
</gene>
<evidence type="ECO:0000259" key="3">
    <source>
        <dbReference type="SMART" id="SM00903"/>
    </source>
</evidence>
<dbReference type="SUPFAM" id="SSF50475">
    <property type="entry name" value="FMN-binding split barrel"/>
    <property type="match status" value="1"/>
</dbReference>
<dbReference type="GO" id="GO:0010181">
    <property type="term" value="F:FMN binding"/>
    <property type="evidence" value="ECO:0007669"/>
    <property type="project" value="InterPro"/>
</dbReference>
<dbReference type="EMBL" id="CP010519">
    <property type="protein sequence ID" value="AJE80480.1"/>
    <property type="molecule type" value="Genomic_DNA"/>
</dbReference>